<keyword evidence="7" id="KW-1185">Reference proteome</keyword>
<feature type="transmembrane region" description="Helical" evidence="6">
    <location>
        <begin position="88"/>
        <end position="107"/>
    </location>
</feature>
<evidence type="ECO:0000256" key="2">
    <source>
        <dbReference type="ARBA" id="ARBA00022692"/>
    </source>
</evidence>
<dbReference type="Pfam" id="PF04193">
    <property type="entry name" value="PQ-loop"/>
    <property type="match status" value="1"/>
</dbReference>
<dbReference type="PIRSF" id="PIRSF023381">
    <property type="entry name" value="MannP-dilichol_defect-1p"/>
    <property type="match status" value="1"/>
</dbReference>
<dbReference type="Gene3D" id="1.20.1280.290">
    <property type="match status" value="1"/>
</dbReference>
<evidence type="ECO:0000313" key="7">
    <source>
        <dbReference type="Proteomes" id="UP001318040"/>
    </source>
</evidence>
<keyword evidence="4 5" id="KW-0472">Membrane</keyword>
<name>A0AAJ7X9B7_PETMA</name>
<evidence type="ECO:0000256" key="3">
    <source>
        <dbReference type="ARBA" id="ARBA00022989"/>
    </source>
</evidence>
<evidence type="ECO:0000256" key="6">
    <source>
        <dbReference type="SAM" id="Phobius"/>
    </source>
</evidence>
<dbReference type="KEGG" id="pmrn:116951475"/>
<gene>
    <name evidence="8" type="primary">SLC66A3</name>
</gene>
<dbReference type="InterPro" id="IPR006603">
    <property type="entry name" value="PQ-loop_rpt"/>
</dbReference>
<sequence length="201" mass="22742">MDLLLDAANFSTLLVSMVLKLPQIVLLVNSRSSRGLSLPSLFLELSGFVIFLAYQMYYGYPAPTYFEYPILVIQDLLLLLLVLYYNGYLGLSIIFYASLCLVAIKVITLKDWIIDICMACCTMVGVGSKLAQLGSLWKSQDSGQLSAATWAMAMYTSAARIFTTFMTTQDFAVLLRFTLMLLLNFWVLCTIIRFRNKRKLE</sequence>
<feature type="transmembrane region" description="Helical" evidence="6">
    <location>
        <begin position="12"/>
        <end position="29"/>
    </location>
</feature>
<dbReference type="InterPro" id="IPR016817">
    <property type="entry name" value="MannP-dilichol_defect-1"/>
</dbReference>
<keyword evidence="2 5" id="KW-0812">Transmembrane</keyword>
<keyword evidence="3 5" id="KW-1133">Transmembrane helix</keyword>
<evidence type="ECO:0000313" key="8">
    <source>
        <dbReference type="RefSeq" id="XP_032825995.1"/>
    </source>
</evidence>
<feature type="transmembrane region" description="Helical" evidence="6">
    <location>
        <begin position="113"/>
        <end position="131"/>
    </location>
</feature>
<dbReference type="Proteomes" id="UP001318040">
    <property type="component" value="Chromosome 43"/>
</dbReference>
<comment type="subcellular location">
    <subcellularLocation>
        <location evidence="1 5">Membrane</location>
        <topology evidence="1 5">Multi-pass membrane protein</topology>
    </subcellularLocation>
</comment>
<dbReference type="RefSeq" id="XP_032825995.1">
    <property type="nucleotide sequence ID" value="XM_032970104.1"/>
</dbReference>
<dbReference type="PANTHER" id="PTHR12226">
    <property type="entry name" value="MANNOSE-P-DOLICHOL UTILIZATION DEFECT 1 LEC35 -RELATED"/>
    <property type="match status" value="1"/>
</dbReference>
<reference evidence="8" key="1">
    <citation type="submission" date="2025-08" db="UniProtKB">
        <authorList>
            <consortium name="RefSeq"/>
        </authorList>
    </citation>
    <scope>IDENTIFICATION</scope>
    <source>
        <tissue evidence="8">Sperm</tissue>
    </source>
</reference>
<organism evidence="7 8">
    <name type="scientific">Petromyzon marinus</name>
    <name type="common">Sea lamprey</name>
    <dbReference type="NCBI Taxonomy" id="7757"/>
    <lineage>
        <taxon>Eukaryota</taxon>
        <taxon>Metazoa</taxon>
        <taxon>Chordata</taxon>
        <taxon>Craniata</taxon>
        <taxon>Vertebrata</taxon>
        <taxon>Cyclostomata</taxon>
        <taxon>Hyperoartia</taxon>
        <taxon>Petromyzontiformes</taxon>
        <taxon>Petromyzontidae</taxon>
        <taxon>Petromyzon</taxon>
    </lineage>
</organism>
<evidence type="ECO:0000256" key="1">
    <source>
        <dbReference type="ARBA" id="ARBA00004141"/>
    </source>
</evidence>
<dbReference type="PANTHER" id="PTHR12226:SF3">
    <property type="entry name" value="SOLUTE CARRIER FAMILY 66 MEMBER 3"/>
    <property type="match status" value="1"/>
</dbReference>
<feature type="transmembrane region" description="Helical" evidence="6">
    <location>
        <begin position="41"/>
        <end position="60"/>
    </location>
</feature>
<feature type="transmembrane region" description="Helical" evidence="6">
    <location>
        <begin position="174"/>
        <end position="194"/>
    </location>
</feature>
<accession>A0AAJ7X9B7</accession>
<dbReference type="AlphaFoldDB" id="A0AAJ7X9B7"/>
<protein>
    <recommendedName>
        <fullName evidence="5">Solute carrier family 66 member 3</fullName>
    </recommendedName>
</protein>
<dbReference type="GO" id="GO:0016020">
    <property type="term" value="C:membrane"/>
    <property type="evidence" value="ECO:0007669"/>
    <property type="project" value="UniProtKB-SubCell"/>
</dbReference>
<dbReference type="SMART" id="SM00679">
    <property type="entry name" value="CTNS"/>
    <property type="match status" value="2"/>
</dbReference>
<evidence type="ECO:0000256" key="5">
    <source>
        <dbReference type="PIRNR" id="PIRNR023381"/>
    </source>
</evidence>
<proteinExistence type="predicted"/>
<dbReference type="CTD" id="130814"/>
<evidence type="ECO:0000256" key="4">
    <source>
        <dbReference type="ARBA" id="ARBA00023136"/>
    </source>
</evidence>